<protein>
    <submittedName>
        <fullName evidence="1">Uncharacterized protein</fullName>
    </submittedName>
</protein>
<accession>M4BJ39</accession>
<dbReference type="Proteomes" id="UP000011713">
    <property type="component" value="Unassembled WGS sequence"/>
</dbReference>
<evidence type="ECO:0000313" key="2">
    <source>
        <dbReference type="Proteomes" id="UP000011713"/>
    </source>
</evidence>
<dbReference type="EnsemblProtists" id="HpaT806416">
    <property type="protein sequence ID" value="HpaP806416"/>
    <property type="gene ID" value="HpaG806416"/>
</dbReference>
<organism evidence="1 2">
    <name type="scientific">Hyaloperonospora arabidopsidis (strain Emoy2)</name>
    <name type="common">Downy mildew agent</name>
    <name type="synonym">Peronospora arabidopsidis</name>
    <dbReference type="NCBI Taxonomy" id="559515"/>
    <lineage>
        <taxon>Eukaryota</taxon>
        <taxon>Sar</taxon>
        <taxon>Stramenopiles</taxon>
        <taxon>Oomycota</taxon>
        <taxon>Peronosporomycetes</taxon>
        <taxon>Peronosporales</taxon>
        <taxon>Peronosporaceae</taxon>
        <taxon>Hyaloperonospora</taxon>
    </lineage>
</organism>
<dbReference type="HOGENOM" id="CLU_3000527_0_0_1"/>
<name>M4BJ39_HYAAE</name>
<proteinExistence type="predicted"/>
<dbReference type="AlphaFoldDB" id="M4BJ39"/>
<sequence>MEVVVLAVGLKVTAGLERDPEAVAASSATVLPCCSVIVRVGVDTFMTPISVVTWLDS</sequence>
<reference evidence="2" key="1">
    <citation type="journal article" date="2010" name="Science">
        <title>Signatures of adaptation to obligate biotrophy in the Hyaloperonospora arabidopsidis genome.</title>
        <authorList>
            <person name="Baxter L."/>
            <person name="Tripathy S."/>
            <person name="Ishaque N."/>
            <person name="Boot N."/>
            <person name="Cabral A."/>
            <person name="Kemen E."/>
            <person name="Thines M."/>
            <person name="Ah-Fong A."/>
            <person name="Anderson R."/>
            <person name="Badejoko W."/>
            <person name="Bittner-Eddy P."/>
            <person name="Boore J.L."/>
            <person name="Chibucos M.C."/>
            <person name="Coates M."/>
            <person name="Dehal P."/>
            <person name="Delehaunty K."/>
            <person name="Dong S."/>
            <person name="Downton P."/>
            <person name="Dumas B."/>
            <person name="Fabro G."/>
            <person name="Fronick C."/>
            <person name="Fuerstenberg S.I."/>
            <person name="Fulton L."/>
            <person name="Gaulin E."/>
            <person name="Govers F."/>
            <person name="Hughes L."/>
            <person name="Humphray S."/>
            <person name="Jiang R.H."/>
            <person name="Judelson H."/>
            <person name="Kamoun S."/>
            <person name="Kyung K."/>
            <person name="Meijer H."/>
            <person name="Minx P."/>
            <person name="Morris P."/>
            <person name="Nelson J."/>
            <person name="Phuntumart V."/>
            <person name="Qutob D."/>
            <person name="Rehmany A."/>
            <person name="Rougon-Cardoso A."/>
            <person name="Ryden P."/>
            <person name="Torto-Alalibo T."/>
            <person name="Studholme D."/>
            <person name="Wang Y."/>
            <person name="Win J."/>
            <person name="Wood J."/>
            <person name="Clifton S.W."/>
            <person name="Rogers J."/>
            <person name="Van den Ackerveken G."/>
            <person name="Jones J.D."/>
            <person name="McDowell J.M."/>
            <person name="Beynon J."/>
            <person name="Tyler B.M."/>
        </authorList>
    </citation>
    <scope>NUCLEOTIDE SEQUENCE [LARGE SCALE GENOMIC DNA]</scope>
    <source>
        <strain evidence="2">Emoy2</strain>
    </source>
</reference>
<dbReference type="InParanoid" id="M4BJ39"/>
<dbReference type="EMBL" id="JH598312">
    <property type="status" value="NOT_ANNOTATED_CDS"/>
    <property type="molecule type" value="Genomic_DNA"/>
</dbReference>
<reference evidence="1" key="2">
    <citation type="submission" date="2015-06" db="UniProtKB">
        <authorList>
            <consortium name="EnsemblProtists"/>
        </authorList>
    </citation>
    <scope>IDENTIFICATION</scope>
    <source>
        <strain evidence="1">Emoy2</strain>
    </source>
</reference>
<keyword evidence="2" id="KW-1185">Reference proteome</keyword>
<evidence type="ECO:0000313" key="1">
    <source>
        <dbReference type="EnsemblProtists" id="HpaP806416"/>
    </source>
</evidence>
<dbReference type="VEuPathDB" id="FungiDB:HpaG806416"/>